<evidence type="ECO:0000256" key="8">
    <source>
        <dbReference type="ARBA" id="ARBA00023306"/>
    </source>
</evidence>
<dbReference type="EC" id="2.4.1.227" evidence="10"/>
<evidence type="ECO:0000256" key="1">
    <source>
        <dbReference type="ARBA" id="ARBA00022475"/>
    </source>
</evidence>
<dbReference type="SUPFAM" id="SSF53756">
    <property type="entry name" value="UDP-Glycosyltransferase/glycogen phosphorylase"/>
    <property type="match status" value="1"/>
</dbReference>
<dbReference type="Pfam" id="PF04101">
    <property type="entry name" value="Glyco_tran_28_C"/>
    <property type="match status" value="1"/>
</dbReference>
<dbReference type="HAMAP" id="MF_00033">
    <property type="entry name" value="MurG"/>
    <property type="match status" value="1"/>
</dbReference>
<feature type="binding site" evidence="10">
    <location>
        <position position="292"/>
    </location>
    <ligand>
        <name>UDP-N-acetyl-alpha-D-glucosamine</name>
        <dbReference type="ChEBI" id="CHEBI:57705"/>
    </ligand>
</feature>
<dbReference type="Gene3D" id="3.40.50.2000">
    <property type="entry name" value="Glycogen Phosphorylase B"/>
    <property type="match status" value="2"/>
</dbReference>
<dbReference type="Proteomes" id="UP000284676">
    <property type="component" value="Unassembled WGS sequence"/>
</dbReference>
<evidence type="ECO:0000256" key="10">
    <source>
        <dbReference type="HAMAP-Rule" id="MF_00033"/>
    </source>
</evidence>
<dbReference type="UniPathway" id="UPA00219"/>
<feature type="binding site" evidence="10">
    <location>
        <position position="194"/>
    </location>
    <ligand>
        <name>UDP-N-acetyl-alpha-D-glucosamine</name>
        <dbReference type="ChEBI" id="CHEBI:57705"/>
    </ligand>
</feature>
<feature type="binding site" evidence="10">
    <location>
        <position position="164"/>
    </location>
    <ligand>
        <name>UDP-N-acetyl-alpha-D-glucosamine</name>
        <dbReference type="ChEBI" id="CHEBI:57705"/>
    </ligand>
</feature>
<comment type="function">
    <text evidence="10">Cell wall formation. Catalyzes the transfer of a GlcNAc subunit on undecaprenyl-pyrophosphoryl-MurNAc-pentapeptide (lipid intermediate I) to form undecaprenyl-pyrophosphoryl-MurNAc-(pentapeptide)GlcNAc (lipid intermediate II).</text>
</comment>
<keyword evidence="6 10" id="KW-0573">Peptidoglycan synthesis</keyword>
<dbReference type="GO" id="GO:0050511">
    <property type="term" value="F:undecaprenyldiphospho-muramoylpentapeptide beta-N-acetylglucosaminyltransferase activity"/>
    <property type="evidence" value="ECO:0007669"/>
    <property type="project" value="UniProtKB-UniRule"/>
</dbReference>
<evidence type="ECO:0000313" key="14">
    <source>
        <dbReference type="Proteomes" id="UP000284676"/>
    </source>
</evidence>
<keyword evidence="3 10" id="KW-0328">Glycosyltransferase</keyword>
<comment type="caution">
    <text evidence="13">The sequence shown here is derived from an EMBL/GenBank/DDBJ whole genome shotgun (WGS) entry which is preliminary data.</text>
</comment>
<keyword evidence="4 10" id="KW-0808">Transferase</keyword>
<keyword evidence="7 10" id="KW-0472">Membrane</keyword>
<dbReference type="GO" id="GO:0005975">
    <property type="term" value="P:carbohydrate metabolic process"/>
    <property type="evidence" value="ECO:0007669"/>
    <property type="project" value="InterPro"/>
</dbReference>
<dbReference type="InterPro" id="IPR004276">
    <property type="entry name" value="GlycoTrans_28_N"/>
</dbReference>
<dbReference type="PANTHER" id="PTHR21015:SF22">
    <property type="entry name" value="GLYCOSYLTRANSFERASE"/>
    <property type="match status" value="1"/>
</dbReference>
<keyword evidence="2 10" id="KW-0132">Cell division</keyword>
<sequence length="358" mass="40249">MRYLKKVILTTGGTGGHIYPALSVAEGLRKKGVDVLFVGTSLRMEKDIVPKFGFKFVGLNIAPPRTLKNIFGYIRGVLQGVALVFKEKPDAIIGFGNYISIPVLVGGVLSGKKIYLQEQNANLGGTNKLFYRFAKKIFLAFEKTYDDIPMKYQGKCIVTGNPLREEIYSIKSYKEREKLKVEADEKILLVTGGSLGAKEINDAVLKNWERILEDKNIRLYWATGEKNYDEIVKNINRTKIQDTVRPYFENMINIMAAADLVVCRAGALTISEIIQLGKPSVIIPYNSIKVGQYANGKLLEEVGAALMYKNSEATLAIEKAFELLENKNELDLMKINIRNLKKENAVEKIIESLDIWRN</sequence>
<dbReference type="GO" id="GO:0008360">
    <property type="term" value="P:regulation of cell shape"/>
    <property type="evidence" value="ECO:0007669"/>
    <property type="project" value="UniProtKB-KW"/>
</dbReference>
<keyword evidence="1 10" id="KW-1003">Cell membrane</keyword>
<dbReference type="InterPro" id="IPR007235">
    <property type="entry name" value="Glyco_trans_28_C"/>
</dbReference>
<evidence type="ECO:0000256" key="4">
    <source>
        <dbReference type="ARBA" id="ARBA00022679"/>
    </source>
</evidence>
<dbReference type="InterPro" id="IPR006009">
    <property type="entry name" value="GlcNAc_MurG"/>
</dbReference>
<protein>
    <recommendedName>
        <fullName evidence="10">UDP-N-acetylglucosamine--N-acetylmuramyl-(pentapeptide) pyrophosphoryl-undecaprenol N-acetylglucosamine transferase</fullName>
        <ecNumber evidence="10">2.4.1.227</ecNumber>
    </recommendedName>
    <alternativeName>
        <fullName evidence="10">Undecaprenyl-PP-MurNAc-pentapeptide-UDPGlcNAc GlcNAc transferase</fullName>
    </alternativeName>
</protein>
<comment type="subcellular location">
    <subcellularLocation>
        <location evidence="10">Cell membrane</location>
        <topology evidence="10">Peripheral membrane protein</topology>
        <orientation evidence="10">Cytoplasmic side</orientation>
    </subcellularLocation>
</comment>
<dbReference type="GO" id="GO:0005886">
    <property type="term" value="C:plasma membrane"/>
    <property type="evidence" value="ECO:0007669"/>
    <property type="project" value="UniProtKB-SubCell"/>
</dbReference>
<evidence type="ECO:0000256" key="5">
    <source>
        <dbReference type="ARBA" id="ARBA00022960"/>
    </source>
</evidence>
<gene>
    <name evidence="10 13" type="primary">murG</name>
    <name evidence="13" type="ORF">DW663_10470</name>
</gene>
<dbReference type="GO" id="GO:0051301">
    <property type="term" value="P:cell division"/>
    <property type="evidence" value="ECO:0007669"/>
    <property type="project" value="UniProtKB-KW"/>
</dbReference>
<dbReference type="NCBIfam" id="TIGR01133">
    <property type="entry name" value="murG"/>
    <property type="match status" value="1"/>
</dbReference>
<evidence type="ECO:0000259" key="11">
    <source>
        <dbReference type="Pfam" id="PF03033"/>
    </source>
</evidence>
<dbReference type="PANTHER" id="PTHR21015">
    <property type="entry name" value="UDP-N-ACETYLGLUCOSAMINE--N-ACETYLMURAMYL-(PENTAPEPTIDE) PYROPHOSPHORYL-UNDECAPRENOL N-ACETYLGLUCOSAMINE TRANSFERASE 1"/>
    <property type="match status" value="1"/>
</dbReference>
<reference evidence="13 14" key="1">
    <citation type="submission" date="2018-08" db="EMBL/GenBank/DDBJ databases">
        <title>A genome reference for cultivated species of the human gut microbiota.</title>
        <authorList>
            <person name="Zou Y."/>
            <person name="Xue W."/>
            <person name="Luo G."/>
        </authorList>
    </citation>
    <scope>NUCLEOTIDE SEQUENCE [LARGE SCALE GENOMIC DNA]</scope>
    <source>
        <strain evidence="13 14">AM25-1</strain>
    </source>
</reference>
<evidence type="ECO:0000256" key="3">
    <source>
        <dbReference type="ARBA" id="ARBA00022676"/>
    </source>
</evidence>
<evidence type="ECO:0000256" key="7">
    <source>
        <dbReference type="ARBA" id="ARBA00023136"/>
    </source>
</evidence>
<comment type="pathway">
    <text evidence="10">Cell wall biogenesis; peptidoglycan biosynthesis.</text>
</comment>
<evidence type="ECO:0000256" key="9">
    <source>
        <dbReference type="ARBA" id="ARBA00023316"/>
    </source>
</evidence>
<organism evidence="13 14">
    <name type="scientific">Fusobacterium mortiferum</name>
    <dbReference type="NCBI Taxonomy" id="850"/>
    <lineage>
        <taxon>Bacteria</taxon>
        <taxon>Fusobacteriati</taxon>
        <taxon>Fusobacteriota</taxon>
        <taxon>Fusobacteriia</taxon>
        <taxon>Fusobacteriales</taxon>
        <taxon>Fusobacteriaceae</taxon>
        <taxon>Fusobacterium</taxon>
    </lineage>
</organism>
<evidence type="ECO:0000256" key="6">
    <source>
        <dbReference type="ARBA" id="ARBA00022984"/>
    </source>
</evidence>
<dbReference type="GO" id="GO:0071555">
    <property type="term" value="P:cell wall organization"/>
    <property type="evidence" value="ECO:0007669"/>
    <property type="project" value="UniProtKB-KW"/>
</dbReference>
<name>A0A414PPY3_FUSMR</name>
<dbReference type="GO" id="GO:0009252">
    <property type="term" value="P:peptidoglycan biosynthetic process"/>
    <property type="evidence" value="ECO:0007669"/>
    <property type="project" value="UniProtKB-UniRule"/>
</dbReference>
<keyword evidence="8 10" id="KW-0131">Cell cycle</keyword>
<feature type="binding site" evidence="10">
    <location>
        <begin position="14"/>
        <end position="16"/>
    </location>
    <ligand>
        <name>UDP-N-acetyl-alpha-D-glucosamine</name>
        <dbReference type="ChEBI" id="CHEBI:57705"/>
    </ligand>
</feature>
<keyword evidence="9 10" id="KW-0961">Cell wall biogenesis/degradation</keyword>
<evidence type="ECO:0000256" key="2">
    <source>
        <dbReference type="ARBA" id="ARBA00022618"/>
    </source>
</evidence>
<evidence type="ECO:0000313" key="13">
    <source>
        <dbReference type="EMBL" id="RHF70584.1"/>
    </source>
</evidence>
<feature type="domain" description="Glycosyltransferase family 28 N-terminal" evidence="11">
    <location>
        <begin position="7"/>
        <end position="138"/>
    </location>
</feature>
<evidence type="ECO:0000259" key="12">
    <source>
        <dbReference type="Pfam" id="PF04101"/>
    </source>
</evidence>
<proteinExistence type="inferred from homology"/>
<keyword evidence="5 10" id="KW-0133">Cell shape</keyword>
<comment type="catalytic activity">
    <reaction evidence="10">
        <text>di-trans,octa-cis-undecaprenyl diphospho-N-acetyl-alpha-D-muramoyl-L-alanyl-D-glutamyl-meso-2,6-diaminopimeloyl-D-alanyl-D-alanine + UDP-N-acetyl-alpha-D-glucosamine = di-trans,octa-cis-undecaprenyl diphospho-[N-acetyl-alpha-D-glucosaminyl-(1-&gt;4)]-N-acetyl-alpha-D-muramoyl-L-alanyl-D-glutamyl-meso-2,6-diaminopimeloyl-D-alanyl-D-alanine + UDP + H(+)</text>
        <dbReference type="Rhea" id="RHEA:31227"/>
        <dbReference type="ChEBI" id="CHEBI:15378"/>
        <dbReference type="ChEBI" id="CHEBI:57705"/>
        <dbReference type="ChEBI" id="CHEBI:58223"/>
        <dbReference type="ChEBI" id="CHEBI:61387"/>
        <dbReference type="ChEBI" id="CHEBI:61388"/>
        <dbReference type="EC" id="2.4.1.227"/>
    </reaction>
</comment>
<dbReference type="CDD" id="cd03785">
    <property type="entry name" value="GT28_MurG"/>
    <property type="match status" value="1"/>
</dbReference>
<dbReference type="Pfam" id="PF03033">
    <property type="entry name" value="Glyco_transf_28"/>
    <property type="match status" value="1"/>
</dbReference>
<dbReference type="GO" id="GO:0051991">
    <property type="term" value="F:UDP-N-acetyl-D-glucosamine:N-acetylmuramoyl-L-alanyl-D-glutamyl-meso-2,6-diaminopimelyl-D-alanyl-D-alanine-diphosphoundecaprenol 4-beta-N-acetylglucosaminlytransferase activity"/>
    <property type="evidence" value="ECO:0007669"/>
    <property type="project" value="RHEA"/>
</dbReference>
<comment type="similarity">
    <text evidence="10">Belongs to the glycosyltransferase 28 family. MurG subfamily.</text>
</comment>
<accession>A0A414PPY3</accession>
<comment type="caution">
    <text evidence="10">Lacks conserved residue(s) required for the propagation of feature annotation.</text>
</comment>
<feature type="domain" description="Glycosyl transferase family 28 C-terminal" evidence="12">
    <location>
        <begin position="188"/>
        <end position="337"/>
    </location>
</feature>
<feature type="binding site" evidence="10">
    <location>
        <position position="120"/>
    </location>
    <ligand>
        <name>UDP-N-acetyl-alpha-D-glucosamine</name>
        <dbReference type="ChEBI" id="CHEBI:57705"/>
    </ligand>
</feature>
<dbReference type="EMBL" id="QRHL01000024">
    <property type="protein sequence ID" value="RHF70584.1"/>
    <property type="molecule type" value="Genomic_DNA"/>
</dbReference>
<dbReference type="RefSeq" id="WP_117709369.1">
    <property type="nucleotide sequence ID" value="NZ_JADYUG010000030.1"/>
</dbReference>
<dbReference type="AlphaFoldDB" id="A0A414PPY3"/>